<sequence>MLQKQRIQIKKIFIVSTIFVACLHLGIRSLMSRRVINFLVRGESTESYLNNYLSGSLGNFGRVGDFLRKQVNSQERVLILGGHNFFYFPVNFDHESWAQPGIKYKYLVTENRDLPAVLSNLPIAFVDSKTKTVVYVFDQTWESK</sequence>
<evidence type="ECO:0000313" key="2">
    <source>
        <dbReference type="EMBL" id="OGD62684.1"/>
    </source>
</evidence>
<dbReference type="PROSITE" id="PS51257">
    <property type="entry name" value="PROKAR_LIPOPROTEIN"/>
    <property type="match status" value="1"/>
</dbReference>
<organism evidence="2 3">
    <name type="scientific">Candidatus Beckwithbacteria bacterium RBG_13_42_9</name>
    <dbReference type="NCBI Taxonomy" id="1797457"/>
    <lineage>
        <taxon>Bacteria</taxon>
        <taxon>Candidatus Beckwithiibacteriota</taxon>
    </lineage>
</organism>
<dbReference type="AlphaFoldDB" id="A0A1F5E5Z5"/>
<evidence type="ECO:0000256" key="1">
    <source>
        <dbReference type="SAM" id="Phobius"/>
    </source>
</evidence>
<evidence type="ECO:0000313" key="3">
    <source>
        <dbReference type="Proteomes" id="UP000177006"/>
    </source>
</evidence>
<name>A0A1F5E5Z5_9BACT</name>
<comment type="caution">
    <text evidence="2">The sequence shown here is derived from an EMBL/GenBank/DDBJ whole genome shotgun (WGS) entry which is preliminary data.</text>
</comment>
<protein>
    <submittedName>
        <fullName evidence="2">Uncharacterized protein</fullName>
    </submittedName>
</protein>
<feature type="transmembrane region" description="Helical" evidence="1">
    <location>
        <begin position="12"/>
        <end position="31"/>
    </location>
</feature>
<keyword evidence="1" id="KW-0812">Transmembrane</keyword>
<reference evidence="2 3" key="1">
    <citation type="journal article" date="2016" name="Nat. Commun.">
        <title>Thousands of microbial genomes shed light on interconnected biogeochemical processes in an aquifer system.</title>
        <authorList>
            <person name="Anantharaman K."/>
            <person name="Brown C.T."/>
            <person name="Hug L.A."/>
            <person name="Sharon I."/>
            <person name="Castelle C.J."/>
            <person name="Probst A.J."/>
            <person name="Thomas B.C."/>
            <person name="Singh A."/>
            <person name="Wilkins M.J."/>
            <person name="Karaoz U."/>
            <person name="Brodie E.L."/>
            <person name="Williams K.H."/>
            <person name="Hubbard S.S."/>
            <person name="Banfield J.F."/>
        </authorList>
    </citation>
    <scope>NUCLEOTIDE SEQUENCE [LARGE SCALE GENOMIC DNA]</scope>
</reference>
<dbReference type="EMBL" id="MEZK01000018">
    <property type="protein sequence ID" value="OGD62684.1"/>
    <property type="molecule type" value="Genomic_DNA"/>
</dbReference>
<proteinExistence type="predicted"/>
<accession>A0A1F5E5Z5</accession>
<gene>
    <name evidence="2" type="ORF">A2160_03900</name>
</gene>
<keyword evidence="1" id="KW-1133">Transmembrane helix</keyword>
<dbReference type="Proteomes" id="UP000177006">
    <property type="component" value="Unassembled WGS sequence"/>
</dbReference>
<keyword evidence="1" id="KW-0472">Membrane</keyword>